<proteinExistence type="predicted"/>
<dbReference type="HOGENOM" id="CLU_130154_0_0_1"/>
<dbReference type="VEuPathDB" id="FungiDB:HpaG808519"/>
<dbReference type="InParanoid" id="M4BQ30"/>
<dbReference type="EMBL" id="JH598544">
    <property type="status" value="NOT_ANNOTATED_CDS"/>
    <property type="molecule type" value="Genomic_DNA"/>
</dbReference>
<accession>M4BQ30</accession>
<organism evidence="1 2">
    <name type="scientific">Hyaloperonospora arabidopsidis (strain Emoy2)</name>
    <name type="common">Downy mildew agent</name>
    <name type="synonym">Peronospora arabidopsidis</name>
    <dbReference type="NCBI Taxonomy" id="559515"/>
    <lineage>
        <taxon>Eukaryota</taxon>
        <taxon>Sar</taxon>
        <taxon>Stramenopiles</taxon>
        <taxon>Oomycota</taxon>
        <taxon>Peronosporomycetes</taxon>
        <taxon>Peronosporales</taxon>
        <taxon>Peronosporaceae</taxon>
        <taxon>Hyaloperonospora</taxon>
    </lineage>
</organism>
<reference evidence="1" key="2">
    <citation type="submission" date="2015-06" db="UniProtKB">
        <authorList>
            <consortium name="EnsemblProtists"/>
        </authorList>
    </citation>
    <scope>IDENTIFICATION</scope>
    <source>
        <strain evidence="1">Emoy2</strain>
    </source>
</reference>
<keyword evidence="2" id="KW-1185">Reference proteome</keyword>
<dbReference type="EnsemblProtists" id="HpaT808519">
    <property type="protein sequence ID" value="HpaP808519"/>
    <property type="gene ID" value="HpaG808519"/>
</dbReference>
<dbReference type="Proteomes" id="UP000011713">
    <property type="component" value="Unassembled WGS sequence"/>
</dbReference>
<name>M4BQ30_HYAAE</name>
<reference evidence="2" key="1">
    <citation type="journal article" date="2010" name="Science">
        <title>Signatures of adaptation to obligate biotrophy in the Hyaloperonospora arabidopsidis genome.</title>
        <authorList>
            <person name="Baxter L."/>
            <person name="Tripathy S."/>
            <person name="Ishaque N."/>
            <person name="Boot N."/>
            <person name="Cabral A."/>
            <person name="Kemen E."/>
            <person name="Thines M."/>
            <person name="Ah-Fong A."/>
            <person name="Anderson R."/>
            <person name="Badejoko W."/>
            <person name="Bittner-Eddy P."/>
            <person name="Boore J.L."/>
            <person name="Chibucos M.C."/>
            <person name="Coates M."/>
            <person name="Dehal P."/>
            <person name="Delehaunty K."/>
            <person name="Dong S."/>
            <person name="Downton P."/>
            <person name="Dumas B."/>
            <person name="Fabro G."/>
            <person name="Fronick C."/>
            <person name="Fuerstenberg S.I."/>
            <person name="Fulton L."/>
            <person name="Gaulin E."/>
            <person name="Govers F."/>
            <person name="Hughes L."/>
            <person name="Humphray S."/>
            <person name="Jiang R.H."/>
            <person name="Judelson H."/>
            <person name="Kamoun S."/>
            <person name="Kyung K."/>
            <person name="Meijer H."/>
            <person name="Minx P."/>
            <person name="Morris P."/>
            <person name="Nelson J."/>
            <person name="Phuntumart V."/>
            <person name="Qutob D."/>
            <person name="Rehmany A."/>
            <person name="Rougon-Cardoso A."/>
            <person name="Ryden P."/>
            <person name="Torto-Alalibo T."/>
            <person name="Studholme D."/>
            <person name="Wang Y."/>
            <person name="Win J."/>
            <person name="Wood J."/>
            <person name="Clifton S.W."/>
            <person name="Rogers J."/>
            <person name="Van den Ackerveken G."/>
            <person name="Jones J.D."/>
            <person name="McDowell J.M."/>
            <person name="Beynon J."/>
            <person name="Tyler B.M."/>
        </authorList>
    </citation>
    <scope>NUCLEOTIDE SEQUENCE [LARGE SCALE GENOMIC DNA]</scope>
    <source>
        <strain evidence="2">Emoy2</strain>
    </source>
</reference>
<protein>
    <submittedName>
        <fullName evidence="1">Uncharacterized protein</fullName>
    </submittedName>
</protein>
<evidence type="ECO:0000313" key="1">
    <source>
        <dbReference type="EnsemblProtists" id="HpaP808519"/>
    </source>
</evidence>
<dbReference type="AlphaFoldDB" id="M4BQ30"/>
<evidence type="ECO:0000313" key="2">
    <source>
        <dbReference type="Proteomes" id="UP000011713"/>
    </source>
</evidence>
<sequence length="104" mass="11460">MTTDSPTSKCGRRIIFPPSDSISFTRSVLRTIAAVYCGSVTGCLRLHYTCFGSARRCFGNCDNQQTREIPALQRSRLLEKSQDDVAAGEQRAVHDVCQCGTLLD</sequence>